<evidence type="ECO:0000313" key="7">
    <source>
        <dbReference type="EMBL" id="QBP40240.1"/>
    </source>
</evidence>
<feature type="transmembrane region" description="Helical" evidence="5">
    <location>
        <begin position="12"/>
        <end position="32"/>
    </location>
</feature>
<dbReference type="AlphaFoldDB" id="A0A4P6ZUU1"/>
<evidence type="ECO:0000259" key="6">
    <source>
        <dbReference type="Pfam" id="PF01794"/>
    </source>
</evidence>
<evidence type="ECO:0000256" key="3">
    <source>
        <dbReference type="ARBA" id="ARBA00022989"/>
    </source>
</evidence>
<feature type="transmembrane region" description="Helical" evidence="5">
    <location>
        <begin position="146"/>
        <end position="166"/>
    </location>
</feature>
<feature type="transmembrane region" description="Helical" evidence="5">
    <location>
        <begin position="118"/>
        <end position="140"/>
    </location>
</feature>
<feature type="transmembrane region" description="Helical" evidence="5">
    <location>
        <begin position="44"/>
        <end position="67"/>
    </location>
</feature>
<evidence type="ECO:0000313" key="8">
    <source>
        <dbReference type="Proteomes" id="UP000294292"/>
    </source>
</evidence>
<organism evidence="7 8">
    <name type="scientific">Paenisporosarcina antarctica</name>
    <dbReference type="NCBI Taxonomy" id="417367"/>
    <lineage>
        <taxon>Bacteria</taxon>
        <taxon>Bacillati</taxon>
        <taxon>Bacillota</taxon>
        <taxon>Bacilli</taxon>
        <taxon>Bacillales</taxon>
        <taxon>Caryophanaceae</taxon>
        <taxon>Paenisporosarcina</taxon>
    </lineage>
</organism>
<feature type="transmembrane region" description="Helical" evidence="5">
    <location>
        <begin position="87"/>
        <end position="106"/>
    </location>
</feature>
<dbReference type="Proteomes" id="UP000294292">
    <property type="component" value="Chromosome"/>
</dbReference>
<protein>
    <submittedName>
        <fullName evidence="7">Ferric reductase</fullName>
    </submittedName>
</protein>
<dbReference type="RefSeq" id="WP_134208977.1">
    <property type="nucleotide sequence ID" value="NZ_CP038015.1"/>
</dbReference>
<keyword evidence="4 5" id="KW-0472">Membrane</keyword>
<comment type="subcellular location">
    <subcellularLocation>
        <location evidence="1">Membrane</location>
        <topology evidence="1">Multi-pass membrane protein</topology>
    </subcellularLocation>
</comment>
<dbReference type="InterPro" id="IPR013130">
    <property type="entry name" value="Fe3_Rdtase_TM_dom"/>
</dbReference>
<keyword evidence="2 5" id="KW-0812">Transmembrane</keyword>
<gene>
    <name evidence="7" type="ORF">E2636_03340</name>
</gene>
<accession>A0A4P6ZUU1</accession>
<evidence type="ECO:0000256" key="1">
    <source>
        <dbReference type="ARBA" id="ARBA00004141"/>
    </source>
</evidence>
<dbReference type="EMBL" id="CP038015">
    <property type="protein sequence ID" value="QBP40240.1"/>
    <property type="molecule type" value="Genomic_DNA"/>
</dbReference>
<feature type="domain" description="Ferric oxidoreductase" evidence="6">
    <location>
        <begin position="13"/>
        <end position="133"/>
    </location>
</feature>
<evidence type="ECO:0000256" key="2">
    <source>
        <dbReference type="ARBA" id="ARBA00022692"/>
    </source>
</evidence>
<name>A0A4P6ZUU1_9BACL</name>
<dbReference type="Pfam" id="PF01794">
    <property type="entry name" value="Ferric_reduct"/>
    <property type="match status" value="1"/>
</dbReference>
<evidence type="ECO:0000256" key="4">
    <source>
        <dbReference type="ARBA" id="ARBA00023136"/>
    </source>
</evidence>
<dbReference type="KEGG" id="panc:E2636_03340"/>
<dbReference type="OrthoDB" id="6656329at2"/>
<sequence length="184" mass="20953">MVITTWEWTRVSGLTSFFLIFISVFAGLLHSAPISPRKWKVSLFFFHQFTGWLGFLIIIFHGAMLLFDSYVSYQWYEVLVPFMSDEHRLLNGIGTIAFYGIFLILLSSDMMKKVGRSLWKKIHLFSLPAYLLALVHGVLVGTDSDTGTMMTIYAGTSFLLLAALMMKRVSVAFQKKERSMAKEG</sequence>
<keyword evidence="8" id="KW-1185">Reference proteome</keyword>
<reference evidence="7 8" key="1">
    <citation type="submission" date="2019-03" db="EMBL/GenBank/DDBJ databases">
        <title>Complete genome sequence of Paenisporosarcina antarctica CGMCC 1.6503T.</title>
        <authorList>
            <person name="Rong J.-C."/>
            <person name="Chi N.-Y."/>
            <person name="Zhang Q.-F."/>
        </authorList>
    </citation>
    <scope>NUCLEOTIDE SEQUENCE [LARGE SCALE GENOMIC DNA]</scope>
    <source>
        <strain evidence="7 8">CGMCC 1.6503</strain>
    </source>
</reference>
<dbReference type="GO" id="GO:0016020">
    <property type="term" value="C:membrane"/>
    <property type="evidence" value="ECO:0007669"/>
    <property type="project" value="UniProtKB-SubCell"/>
</dbReference>
<proteinExistence type="predicted"/>
<evidence type="ECO:0000256" key="5">
    <source>
        <dbReference type="SAM" id="Phobius"/>
    </source>
</evidence>
<keyword evidence="3 5" id="KW-1133">Transmembrane helix</keyword>